<comment type="caution">
    <text evidence="2">The sequence shown here is derived from an EMBL/GenBank/DDBJ whole genome shotgun (WGS) entry which is preliminary data.</text>
</comment>
<accession>A0A511M9R2</accession>
<keyword evidence="3" id="KW-1185">Reference proteome</keyword>
<dbReference type="OrthoDB" id="4570397at2"/>
<reference evidence="2 3" key="1">
    <citation type="submission" date="2019-07" db="EMBL/GenBank/DDBJ databases">
        <title>Whole genome shotgun sequence of Nocardia ninae NBRC 108245.</title>
        <authorList>
            <person name="Hosoyama A."/>
            <person name="Uohara A."/>
            <person name="Ohji S."/>
            <person name="Ichikawa N."/>
        </authorList>
    </citation>
    <scope>NUCLEOTIDE SEQUENCE [LARGE SCALE GENOMIC DNA]</scope>
    <source>
        <strain evidence="2 3">NBRC 108245</strain>
    </source>
</reference>
<dbReference type="EMBL" id="BJXA01000009">
    <property type="protein sequence ID" value="GEM37395.1"/>
    <property type="molecule type" value="Genomic_DNA"/>
</dbReference>
<name>A0A511M9R2_9NOCA</name>
<evidence type="ECO:0000313" key="3">
    <source>
        <dbReference type="Proteomes" id="UP000321424"/>
    </source>
</evidence>
<evidence type="ECO:0000256" key="1">
    <source>
        <dbReference type="SAM" id="MobiDB-lite"/>
    </source>
</evidence>
<protein>
    <submittedName>
        <fullName evidence="2">Uncharacterized protein</fullName>
    </submittedName>
</protein>
<dbReference type="Proteomes" id="UP000321424">
    <property type="component" value="Unassembled WGS sequence"/>
</dbReference>
<evidence type="ECO:0000313" key="2">
    <source>
        <dbReference type="EMBL" id="GEM37395.1"/>
    </source>
</evidence>
<proteinExistence type="predicted"/>
<gene>
    <name evidence="2" type="ORF">NN4_19140</name>
</gene>
<organism evidence="2 3">
    <name type="scientific">Nocardia ninae NBRC 108245</name>
    <dbReference type="NCBI Taxonomy" id="1210091"/>
    <lineage>
        <taxon>Bacteria</taxon>
        <taxon>Bacillati</taxon>
        <taxon>Actinomycetota</taxon>
        <taxon>Actinomycetes</taxon>
        <taxon>Mycobacteriales</taxon>
        <taxon>Nocardiaceae</taxon>
        <taxon>Nocardia</taxon>
    </lineage>
</organism>
<sequence>MAEFEYAGHPVGDDGWFNPGIAEIMVGQKMRNTVRKIGYVAQALYGARAPRRTGAMAQTVRVTTQLGSGNFGAEPDRWVAVVEAVMPYSAAVEFGKVNNAGNRMNAARGIPNYPRPAVQERPKPGQFPHRWQGRHTFGGDNRRQQSVVAWIESH</sequence>
<feature type="region of interest" description="Disordered" evidence="1">
    <location>
        <begin position="108"/>
        <end position="127"/>
    </location>
</feature>
<dbReference type="AlphaFoldDB" id="A0A511M9R2"/>
<dbReference type="RefSeq" id="WP_147129538.1">
    <property type="nucleotide sequence ID" value="NZ_BJXA01000009.1"/>
</dbReference>